<keyword evidence="1" id="KW-0472">Membrane</keyword>
<dbReference type="Proteomes" id="UP001152747">
    <property type="component" value="Unassembled WGS sequence"/>
</dbReference>
<reference evidence="2" key="1">
    <citation type="submission" date="2022-11" db="EMBL/GenBank/DDBJ databases">
        <authorList>
            <person name="Kikuchi T."/>
        </authorList>
    </citation>
    <scope>NUCLEOTIDE SEQUENCE</scope>
    <source>
        <strain evidence="2">PS1010</strain>
    </source>
</reference>
<organism evidence="2 3">
    <name type="scientific">Caenorhabditis angaria</name>
    <dbReference type="NCBI Taxonomy" id="860376"/>
    <lineage>
        <taxon>Eukaryota</taxon>
        <taxon>Metazoa</taxon>
        <taxon>Ecdysozoa</taxon>
        <taxon>Nematoda</taxon>
        <taxon>Chromadorea</taxon>
        <taxon>Rhabditida</taxon>
        <taxon>Rhabditina</taxon>
        <taxon>Rhabditomorpha</taxon>
        <taxon>Rhabditoidea</taxon>
        <taxon>Rhabditidae</taxon>
        <taxon>Peloderinae</taxon>
        <taxon>Caenorhabditis</taxon>
    </lineage>
</organism>
<proteinExistence type="predicted"/>
<dbReference type="AlphaFoldDB" id="A0A9P1IQA8"/>
<feature type="transmembrane region" description="Helical" evidence="1">
    <location>
        <begin position="31"/>
        <end position="48"/>
    </location>
</feature>
<evidence type="ECO:0000313" key="3">
    <source>
        <dbReference type="Proteomes" id="UP001152747"/>
    </source>
</evidence>
<keyword evidence="1" id="KW-0812">Transmembrane</keyword>
<keyword evidence="3" id="KW-1185">Reference proteome</keyword>
<sequence length="84" mass="9529">MCEQPGSNSKQVIKICKHSCHFHHPQESPKIIIVGTMSICVVFFNKFLKRTFSGEFLLNEKKGRLDGKVWKNSETSTGDLIATF</sequence>
<name>A0A9P1IQA8_9PELO</name>
<evidence type="ECO:0000256" key="1">
    <source>
        <dbReference type="SAM" id="Phobius"/>
    </source>
</evidence>
<keyword evidence="1" id="KW-1133">Transmembrane helix</keyword>
<gene>
    <name evidence="2" type="ORF">CAMP_LOCUS12657</name>
</gene>
<evidence type="ECO:0000313" key="2">
    <source>
        <dbReference type="EMBL" id="CAI5450020.1"/>
    </source>
</evidence>
<protein>
    <submittedName>
        <fullName evidence="2">Uncharacterized protein</fullName>
    </submittedName>
</protein>
<comment type="caution">
    <text evidence="2">The sequence shown here is derived from an EMBL/GenBank/DDBJ whole genome shotgun (WGS) entry which is preliminary data.</text>
</comment>
<accession>A0A9P1IQA8</accession>
<dbReference type="EMBL" id="CANHGI010000005">
    <property type="protein sequence ID" value="CAI5450020.1"/>
    <property type="molecule type" value="Genomic_DNA"/>
</dbReference>